<feature type="compositionally biased region" description="Basic residues" evidence="1">
    <location>
        <begin position="32"/>
        <end position="53"/>
    </location>
</feature>
<dbReference type="Pfam" id="PF21056">
    <property type="entry name" value="ZSWIM1-3_RNaseH-like"/>
    <property type="match status" value="1"/>
</dbReference>
<feature type="domain" description="ZSWIM1/3 RNaseH-like" evidence="2">
    <location>
        <begin position="296"/>
        <end position="416"/>
    </location>
</feature>
<dbReference type="InterPro" id="IPR052579">
    <property type="entry name" value="Zinc_finger_SWIM"/>
</dbReference>
<dbReference type="OrthoDB" id="127042at2759"/>
<organism evidence="3 4">
    <name type="scientific">Phytophthora nicotianae P1976</name>
    <dbReference type="NCBI Taxonomy" id="1317066"/>
    <lineage>
        <taxon>Eukaryota</taxon>
        <taxon>Sar</taxon>
        <taxon>Stramenopiles</taxon>
        <taxon>Oomycota</taxon>
        <taxon>Peronosporomycetes</taxon>
        <taxon>Peronosporales</taxon>
        <taxon>Peronosporaceae</taxon>
        <taxon>Phytophthora</taxon>
    </lineage>
</organism>
<dbReference type="AlphaFoldDB" id="A0A080ZS95"/>
<evidence type="ECO:0000259" key="2">
    <source>
        <dbReference type="Pfam" id="PF21056"/>
    </source>
</evidence>
<dbReference type="Proteomes" id="UP000028582">
    <property type="component" value="Unassembled WGS sequence"/>
</dbReference>
<sequence length="416" mass="47371">MAQREARRTHERSRAAITGSESESEASYEKTPRRKRGKARSARSKAKKRRRYVSSRDSSVSSDDSSDSEQPSQRREATQSQTDVDPVDEDAYEDNNSSSGRDSDEDGGGVTARDKLVSVPPLDRRSFDTWESLEAYIKAYSRRTYQIYSVRTATPASTRNTKIKESNSYCDEIPAGLKFYNKTRIGCKAQINACVRLSGDWEVCITKQITTHNHDVDPDVYQTYHESRQVSDDEVVDGVRVLHRGGANRKRILEYIVENSSVQPEMKDVHNLLARLKRESYDFPTMEERINSILRDFTSEKGNLARVYTNQEGAEECISLQSSHMRTMFESFPEVLLIDATHDTNSSNYKLFSFMIHDALGKGQHVQHCLVENERKETLRTACDQFKEGCPSVDSVAVIIIDQDFTELAVLEEQFP</sequence>
<comment type="caution">
    <text evidence="3">The sequence shown here is derived from an EMBL/GenBank/DDBJ whole genome shotgun (WGS) entry which is preliminary data.</text>
</comment>
<evidence type="ECO:0000313" key="4">
    <source>
        <dbReference type="Proteomes" id="UP000028582"/>
    </source>
</evidence>
<gene>
    <name evidence="3" type="ORF">F444_13923</name>
</gene>
<protein>
    <recommendedName>
        <fullName evidence="2">ZSWIM1/3 RNaseH-like domain-containing protein</fullName>
    </recommendedName>
</protein>
<evidence type="ECO:0000256" key="1">
    <source>
        <dbReference type="SAM" id="MobiDB-lite"/>
    </source>
</evidence>
<dbReference type="InterPro" id="IPR048324">
    <property type="entry name" value="ZSWIM1-3_RNaseH-like"/>
</dbReference>
<proteinExistence type="predicted"/>
<dbReference type="PANTHER" id="PTHR31569:SF4">
    <property type="entry name" value="SWIM-TYPE DOMAIN-CONTAINING PROTEIN"/>
    <property type="match status" value="1"/>
</dbReference>
<name>A0A080ZS95_PHYNI</name>
<evidence type="ECO:0000313" key="3">
    <source>
        <dbReference type="EMBL" id="ETO69506.1"/>
    </source>
</evidence>
<dbReference type="PANTHER" id="PTHR31569">
    <property type="entry name" value="SWIM-TYPE DOMAIN-CONTAINING PROTEIN"/>
    <property type="match status" value="1"/>
</dbReference>
<reference evidence="3 4" key="1">
    <citation type="submission" date="2013-11" db="EMBL/GenBank/DDBJ databases">
        <title>The Genome Sequence of Phytophthora parasitica P1976.</title>
        <authorList>
            <consortium name="The Broad Institute Genomics Platform"/>
            <person name="Russ C."/>
            <person name="Tyler B."/>
            <person name="Panabieres F."/>
            <person name="Shan W."/>
            <person name="Tripathy S."/>
            <person name="Grunwald N."/>
            <person name="Machado M."/>
            <person name="Johnson C.S."/>
            <person name="Walker B."/>
            <person name="Young S."/>
            <person name="Zeng Q."/>
            <person name="Gargeya S."/>
            <person name="Fitzgerald M."/>
            <person name="Haas B."/>
            <person name="Abouelleil A."/>
            <person name="Allen A.W."/>
            <person name="Alvarado L."/>
            <person name="Arachchi H.M."/>
            <person name="Berlin A.M."/>
            <person name="Chapman S.B."/>
            <person name="Gainer-Dewar J."/>
            <person name="Goldberg J."/>
            <person name="Griggs A."/>
            <person name="Gujja S."/>
            <person name="Hansen M."/>
            <person name="Howarth C."/>
            <person name="Imamovic A."/>
            <person name="Ireland A."/>
            <person name="Larimer J."/>
            <person name="McCowan C."/>
            <person name="Murphy C."/>
            <person name="Pearson M."/>
            <person name="Poon T.W."/>
            <person name="Priest M."/>
            <person name="Roberts A."/>
            <person name="Saif S."/>
            <person name="Shea T."/>
            <person name="Sisk P."/>
            <person name="Sykes S."/>
            <person name="Wortman J."/>
            <person name="Nusbaum C."/>
            <person name="Birren B."/>
        </authorList>
    </citation>
    <scope>NUCLEOTIDE SEQUENCE [LARGE SCALE GENOMIC DNA]</scope>
    <source>
        <strain evidence="3 4">P1976</strain>
    </source>
</reference>
<accession>A0A080ZS95</accession>
<feature type="region of interest" description="Disordered" evidence="1">
    <location>
        <begin position="1"/>
        <end position="117"/>
    </location>
</feature>
<feature type="compositionally biased region" description="Basic and acidic residues" evidence="1">
    <location>
        <begin position="1"/>
        <end position="14"/>
    </location>
</feature>
<dbReference type="EMBL" id="ANJA01002540">
    <property type="protein sequence ID" value="ETO69506.1"/>
    <property type="molecule type" value="Genomic_DNA"/>
</dbReference>